<reference evidence="1" key="1">
    <citation type="submission" date="2021-06" db="EMBL/GenBank/DDBJ databases">
        <authorList>
            <person name="Kallberg Y."/>
            <person name="Tangrot J."/>
            <person name="Rosling A."/>
        </authorList>
    </citation>
    <scope>NUCLEOTIDE SEQUENCE</scope>
    <source>
        <strain evidence="1">28 12/20/2015</strain>
    </source>
</reference>
<proteinExistence type="predicted"/>
<organism evidence="1 2">
    <name type="scientific">Cetraspora pellucida</name>
    <dbReference type="NCBI Taxonomy" id="1433469"/>
    <lineage>
        <taxon>Eukaryota</taxon>
        <taxon>Fungi</taxon>
        <taxon>Fungi incertae sedis</taxon>
        <taxon>Mucoromycota</taxon>
        <taxon>Glomeromycotina</taxon>
        <taxon>Glomeromycetes</taxon>
        <taxon>Diversisporales</taxon>
        <taxon>Gigasporaceae</taxon>
        <taxon>Cetraspora</taxon>
    </lineage>
</organism>
<sequence>MFQSFSEHSILSLYTIKYSTSLSNYEQFTLLSDKPENLTPSLDSFDYSNSSHLNPIQNAKKHKSVFITSSNKKPKSKKSWVWDHMRKDKHVKKETICLVLVKQNGKVEKCEETFALLTSTSTLDAHL</sequence>
<evidence type="ECO:0000313" key="1">
    <source>
        <dbReference type="EMBL" id="CAG8724375.1"/>
    </source>
</evidence>
<gene>
    <name evidence="1" type="ORF">SPELUC_LOCUS12656</name>
</gene>
<dbReference type="EMBL" id="CAJVPW010030549">
    <property type="protein sequence ID" value="CAG8724375.1"/>
    <property type="molecule type" value="Genomic_DNA"/>
</dbReference>
<protein>
    <submittedName>
        <fullName evidence="1">11780_t:CDS:1</fullName>
    </submittedName>
</protein>
<keyword evidence="2" id="KW-1185">Reference proteome</keyword>
<evidence type="ECO:0000313" key="2">
    <source>
        <dbReference type="Proteomes" id="UP000789366"/>
    </source>
</evidence>
<comment type="caution">
    <text evidence="1">The sequence shown here is derived from an EMBL/GenBank/DDBJ whole genome shotgun (WGS) entry which is preliminary data.</text>
</comment>
<dbReference type="Proteomes" id="UP000789366">
    <property type="component" value="Unassembled WGS sequence"/>
</dbReference>
<feature type="non-terminal residue" evidence="1">
    <location>
        <position position="127"/>
    </location>
</feature>
<accession>A0ACA9PUW0</accession>
<name>A0ACA9PUW0_9GLOM</name>